<evidence type="ECO:0000256" key="4">
    <source>
        <dbReference type="ARBA" id="ARBA00015946"/>
    </source>
</evidence>
<keyword evidence="7 18" id="KW-0812">Transmembrane</keyword>
<dbReference type="GO" id="GO:0005507">
    <property type="term" value="F:copper ion binding"/>
    <property type="evidence" value="ECO:0007669"/>
    <property type="project" value="InterPro"/>
</dbReference>
<keyword evidence="16 18" id="KW-0472">Membrane</keyword>
<keyword evidence="5 18" id="KW-0813">Transport</keyword>
<comment type="catalytic activity">
    <reaction evidence="17">
        <text>4 Fe(II)-[cytochrome c] + O2 + 8 H(+)(in) = 4 Fe(III)-[cytochrome c] + 2 H2O + 4 H(+)(out)</text>
        <dbReference type="Rhea" id="RHEA:11436"/>
        <dbReference type="Rhea" id="RHEA-COMP:10350"/>
        <dbReference type="Rhea" id="RHEA-COMP:14399"/>
        <dbReference type="ChEBI" id="CHEBI:15377"/>
        <dbReference type="ChEBI" id="CHEBI:15378"/>
        <dbReference type="ChEBI" id="CHEBI:15379"/>
        <dbReference type="ChEBI" id="CHEBI:29033"/>
        <dbReference type="ChEBI" id="CHEBI:29034"/>
        <dbReference type="EC" id="7.1.1.9"/>
    </reaction>
    <physiologicalReaction direction="left-to-right" evidence="17">
        <dbReference type="Rhea" id="RHEA:11437"/>
    </physiologicalReaction>
</comment>
<dbReference type="PROSITE" id="PS00078">
    <property type="entry name" value="COX2"/>
    <property type="match status" value="1"/>
</dbReference>
<evidence type="ECO:0000256" key="8">
    <source>
        <dbReference type="ARBA" id="ARBA00022723"/>
    </source>
</evidence>
<keyword evidence="9 18" id="KW-0999">Mitochondrion inner membrane</keyword>
<evidence type="ECO:0000256" key="9">
    <source>
        <dbReference type="ARBA" id="ARBA00022792"/>
    </source>
</evidence>
<dbReference type="GO" id="GO:0004129">
    <property type="term" value="F:cytochrome-c oxidase activity"/>
    <property type="evidence" value="ECO:0007669"/>
    <property type="project" value="UniProtKB-EC"/>
</dbReference>
<dbReference type="InterPro" id="IPR034210">
    <property type="entry name" value="CcO_II_C"/>
</dbReference>
<dbReference type="Gene3D" id="1.10.287.90">
    <property type="match status" value="1"/>
</dbReference>
<gene>
    <name evidence="22" type="primary">COX2</name>
</gene>
<evidence type="ECO:0000256" key="17">
    <source>
        <dbReference type="ARBA" id="ARBA00049512"/>
    </source>
</evidence>
<evidence type="ECO:0000256" key="13">
    <source>
        <dbReference type="ARBA" id="ARBA00022989"/>
    </source>
</evidence>
<evidence type="ECO:0000256" key="14">
    <source>
        <dbReference type="ARBA" id="ARBA00023008"/>
    </source>
</evidence>
<geneLocation type="mitochondrion" evidence="22"/>
<evidence type="ECO:0000256" key="11">
    <source>
        <dbReference type="ARBA" id="ARBA00022967"/>
    </source>
</evidence>
<dbReference type="GO" id="GO:0042773">
    <property type="term" value="P:ATP synthesis coupled electron transport"/>
    <property type="evidence" value="ECO:0007669"/>
    <property type="project" value="TreeGrafter"/>
</dbReference>
<protein>
    <recommendedName>
        <fullName evidence="4 18">Cytochrome c oxidase subunit 2</fullName>
    </recommendedName>
</protein>
<evidence type="ECO:0000256" key="15">
    <source>
        <dbReference type="ARBA" id="ARBA00023128"/>
    </source>
</evidence>
<dbReference type="CDD" id="cd13912">
    <property type="entry name" value="CcO_II_C"/>
    <property type="match status" value="1"/>
</dbReference>
<keyword evidence="8 18" id="KW-0479">Metal-binding</keyword>
<comment type="subunit">
    <text evidence="3">Component of the cytochrome c oxidase (complex IV, CIV), a multisubunit enzyme composed of a catalytic core of 3 subunits and several supernumerary subunits. The complex exists as a monomer or a dimer and forms supercomplexes (SCs) in the inner mitochondrial membrane with ubiquinol-cytochrome c oxidoreductase (cytochrome b-c1 complex, complex III, CIII).</text>
</comment>
<evidence type="ECO:0000259" key="21">
    <source>
        <dbReference type="PROSITE" id="PS50999"/>
    </source>
</evidence>
<dbReference type="GO" id="GO:0005743">
    <property type="term" value="C:mitochondrial inner membrane"/>
    <property type="evidence" value="ECO:0007669"/>
    <property type="project" value="UniProtKB-SubCell"/>
</dbReference>
<name>A0A8X8RG17_9ARAC</name>
<evidence type="ECO:0000256" key="12">
    <source>
        <dbReference type="ARBA" id="ARBA00022982"/>
    </source>
</evidence>
<evidence type="ECO:0000259" key="20">
    <source>
        <dbReference type="PROSITE" id="PS50857"/>
    </source>
</evidence>
<dbReference type="SUPFAM" id="SSF81464">
    <property type="entry name" value="Cytochrome c oxidase subunit II-like, transmembrane region"/>
    <property type="match status" value="1"/>
</dbReference>
<comment type="subcellular location">
    <subcellularLocation>
        <location evidence="1 18">Mitochondrion inner membrane</location>
        <topology evidence="1 18">Multi-pass membrane protein</topology>
    </subcellularLocation>
</comment>
<accession>A0A8X8RG17</accession>
<feature type="transmembrane region" description="Helical" evidence="19">
    <location>
        <begin position="64"/>
        <end position="82"/>
    </location>
</feature>
<dbReference type="InterPro" id="IPR001505">
    <property type="entry name" value="Copper_CuA"/>
</dbReference>
<evidence type="ECO:0000256" key="1">
    <source>
        <dbReference type="ARBA" id="ARBA00004448"/>
    </source>
</evidence>
<sequence>MLPTWMNLSFQDSSSPLMEQLSFFHDHTMIILIMITILSGYILINIILTPYFNRYMLEGQELESFWTLIPAILLIFIALPSLRTLYLMDENMSPEITLKVMAYQWYWTYELSDFKNTEIESFMTPPNESVIRLLEVNNPIPLPLFSQIRVIVTSNDVIHSWAIPSMGVKVDALPGRLNQTSIFTSRAGKFVGQCSEICGANHSFMPISIEVSPRQKFISWLSL</sequence>
<dbReference type="PANTHER" id="PTHR22888">
    <property type="entry name" value="CYTOCHROME C OXIDASE, SUBUNIT II"/>
    <property type="match status" value="1"/>
</dbReference>
<keyword evidence="15 18" id="KW-0496">Mitochondrion</keyword>
<comment type="similarity">
    <text evidence="2 18">Belongs to the cytochrome c oxidase subunit 2 family.</text>
</comment>
<dbReference type="InterPro" id="IPR011759">
    <property type="entry name" value="Cyt_c_oxidase_su2_TM_dom"/>
</dbReference>
<proteinExistence type="inferred from homology"/>
<dbReference type="InterPro" id="IPR045187">
    <property type="entry name" value="CcO_II"/>
</dbReference>
<dbReference type="InterPro" id="IPR002429">
    <property type="entry name" value="CcO_II-like_C"/>
</dbReference>
<evidence type="ECO:0000256" key="6">
    <source>
        <dbReference type="ARBA" id="ARBA00022660"/>
    </source>
</evidence>
<feature type="domain" description="Cytochrome oxidase subunit II copper A binding" evidence="20">
    <location>
        <begin position="93"/>
        <end position="223"/>
    </location>
</feature>
<evidence type="ECO:0000256" key="5">
    <source>
        <dbReference type="ARBA" id="ARBA00022448"/>
    </source>
</evidence>
<evidence type="ECO:0000256" key="7">
    <source>
        <dbReference type="ARBA" id="ARBA00022692"/>
    </source>
</evidence>
<keyword evidence="11" id="KW-1278">Translocase</keyword>
<keyword evidence="13 19" id="KW-1133">Transmembrane helix</keyword>
<dbReference type="InterPro" id="IPR036257">
    <property type="entry name" value="Cyt_c_oxidase_su2_TM_sf"/>
</dbReference>
<dbReference type="AlphaFoldDB" id="A0A8X8RG17"/>
<evidence type="ECO:0000256" key="19">
    <source>
        <dbReference type="SAM" id="Phobius"/>
    </source>
</evidence>
<keyword evidence="12 18" id="KW-0249">Electron transport</keyword>
<dbReference type="Pfam" id="PF02790">
    <property type="entry name" value="COX2_TM"/>
    <property type="match status" value="1"/>
</dbReference>
<dbReference type="Gene3D" id="2.60.40.420">
    <property type="entry name" value="Cupredoxins - blue copper proteins"/>
    <property type="match status" value="1"/>
</dbReference>
<dbReference type="InterPro" id="IPR008972">
    <property type="entry name" value="Cupredoxin"/>
</dbReference>
<keyword evidence="14 18" id="KW-0186">Copper</keyword>
<dbReference type="SUPFAM" id="SSF49503">
    <property type="entry name" value="Cupredoxins"/>
    <property type="match status" value="1"/>
</dbReference>
<feature type="domain" description="Cytochrome oxidase subunit II transmembrane region profile" evidence="21">
    <location>
        <begin position="2"/>
        <end position="92"/>
    </location>
</feature>
<dbReference type="PROSITE" id="PS50999">
    <property type="entry name" value="COX2_TM"/>
    <property type="match status" value="1"/>
</dbReference>
<comment type="cofactor">
    <cofactor evidence="18">
        <name>Cu cation</name>
        <dbReference type="ChEBI" id="CHEBI:23378"/>
    </cofactor>
    <text evidence="18">Binds a copper A center.</text>
</comment>
<evidence type="ECO:0000256" key="18">
    <source>
        <dbReference type="RuleBase" id="RU000457"/>
    </source>
</evidence>
<comment type="function">
    <text evidence="18">Component of the cytochrome c oxidase, the last enzyme in the mitochondrial electron transport chain which drives oxidative phosphorylation. The respiratory chain contains 3 multisubunit complexes succinate dehydrogenase (complex II, CII), ubiquinol-cytochrome c oxidoreductase (cytochrome b-c1 complex, complex III, CIII) and cytochrome c oxidase (complex IV, CIV), that cooperate to transfer electrons derived from NADH and succinate to molecular oxygen, creating an electrochemical gradient over the inner membrane that drives transmembrane transport and the ATP synthase. Cytochrome c oxidase is the component of the respiratory chain that catalyzes the reduction of oxygen to water. Electrons originating from reduced cytochrome c in the intermembrane space (IMS) are transferred via the dinuclear copper A center (CU(A)) of subunit 2 and heme A of subunit 1 to the active site in subunit 1, a binuclear center (BNC) formed by heme A3 and copper B (CU(B)). The BNC reduces molecular oxygen to 2 water molecules using 4 electrons from cytochrome c in the IMS and 4 protons from the mitochondrial matrix.</text>
</comment>
<keyword evidence="6 18" id="KW-0679">Respiratory chain</keyword>
<dbReference type="PROSITE" id="PS50857">
    <property type="entry name" value="COX2_CUA"/>
    <property type="match status" value="1"/>
</dbReference>
<dbReference type="Pfam" id="PF00116">
    <property type="entry name" value="COX2"/>
    <property type="match status" value="1"/>
</dbReference>
<feature type="transmembrane region" description="Helical" evidence="19">
    <location>
        <begin position="30"/>
        <end position="52"/>
    </location>
</feature>
<dbReference type="PRINTS" id="PR01166">
    <property type="entry name" value="CYCOXIDASEII"/>
</dbReference>
<keyword evidence="10" id="KW-0460">Magnesium</keyword>
<organism evidence="22">
    <name type="scientific">Songthela sp</name>
    <dbReference type="NCBI Taxonomy" id="2946135"/>
    <lineage>
        <taxon>Eukaryota</taxon>
        <taxon>Metazoa</taxon>
        <taxon>Ecdysozoa</taxon>
        <taxon>Arthropoda</taxon>
        <taxon>Chelicerata</taxon>
        <taxon>Arachnida</taxon>
        <taxon>Araneae</taxon>
        <taxon>Mesothelae</taxon>
        <taxon>Liphistiidae</taxon>
        <taxon>Songthela</taxon>
    </lineage>
</organism>
<evidence type="ECO:0000256" key="2">
    <source>
        <dbReference type="ARBA" id="ARBA00007866"/>
    </source>
</evidence>
<evidence type="ECO:0000256" key="10">
    <source>
        <dbReference type="ARBA" id="ARBA00022842"/>
    </source>
</evidence>
<evidence type="ECO:0000313" key="22">
    <source>
        <dbReference type="EMBL" id="URW97655.1"/>
    </source>
</evidence>
<evidence type="ECO:0000256" key="16">
    <source>
        <dbReference type="ARBA" id="ARBA00023136"/>
    </source>
</evidence>
<dbReference type="PANTHER" id="PTHR22888:SF9">
    <property type="entry name" value="CYTOCHROME C OXIDASE SUBUNIT 2"/>
    <property type="match status" value="1"/>
</dbReference>
<reference evidence="22" key="1">
    <citation type="journal article" date="2022" name="Zool. Res.">
        <title>Mitochondrial phylogenomics provides insights into the phylogeny and evolution of spiders (Arthropoda: Araneae).</title>
        <authorList>
            <person name="Li M."/>
            <person name="Chen W.-T."/>
            <person name="Zhang Q.-L."/>
            <person name="Liu M."/>
            <person name="Xing C.-W."/>
            <person name="Cao Y."/>
            <person name="Luo F.-Z."/>
            <person name="Yuan M.-L."/>
        </authorList>
    </citation>
    <scope>NUCLEOTIDE SEQUENCE</scope>
</reference>
<dbReference type="EMBL" id="MW822557">
    <property type="protein sequence ID" value="URW97655.1"/>
    <property type="molecule type" value="Genomic_DNA"/>
</dbReference>
<evidence type="ECO:0000256" key="3">
    <source>
        <dbReference type="ARBA" id="ARBA00011164"/>
    </source>
</evidence>